<accession>A0A1W1CV73</accession>
<dbReference type="InterPro" id="IPR050301">
    <property type="entry name" value="NTE"/>
</dbReference>
<dbReference type="Gene3D" id="2.40.160.50">
    <property type="entry name" value="membrane protein fhac: a member of the omp85/tpsb transporter family"/>
    <property type="match status" value="1"/>
</dbReference>
<dbReference type="Gene3D" id="3.40.1090.10">
    <property type="entry name" value="Cytosolic phospholipase A2 catalytic domain"/>
    <property type="match status" value="2"/>
</dbReference>
<dbReference type="Pfam" id="PF01734">
    <property type="entry name" value="Patatin"/>
    <property type="match status" value="1"/>
</dbReference>
<dbReference type="PANTHER" id="PTHR14226">
    <property type="entry name" value="NEUROPATHY TARGET ESTERASE/SWISS CHEESE D.MELANOGASTER"/>
    <property type="match status" value="1"/>
</dbReference>
<feature type="domain" description="PNPLA" evidence="6">
    <location>
        <begin position="24"/>
        <end position="217"/>
    </location>
</feature>
<dbReference type="AlphaFoldDB" id="A0A1W1CV73"/>
<dbReference type="GO" id="GO:0019867">
    <property type="term" value="C:outer membrane"/>
    <property type="evidence" value="ECO:0007669"/>
    <property type="project" value="InterPro"/>
</dbReference>
<keyword evidence="3" id="KW-0442">Lipid degradation</keyword>
<gene>
    <name evidence="7" type="ORF">MNB_SM-6-190</name>
</gene>
<dbReference type="CDD" id="cd07205">
    <property type="entry name" value="Pat_PNPLA6_PNPLA7_NTE1_like"/>
    <property type="match status" value="1"/>
</dbReference>
<sequence length="730" mass="81706">MKFIFLFFLLFTILFAQERPKIALVLSGGGARGGAHVGVLKVLEQNRIPIDMIIGTSMGSFMGGLYAAGESPESIEKMLVSTDWKEYIRADFDRQQMPMQRKSTDYTYQGKIGFGINVNNEIVLPTGVLKREPLLLKFDALTENISDVKDFDKFPIPFRAVATNIKNGEKVLLGSGSLAKAIYASSAIPGGLQPININGIELIDGGVSDNIPIQVAKDMGADIIIAVDVSEDFPETVNVNSYFVVMGQLVDILMRKNANESLKLLNSKDILITPELEGYSGLDVEAYPEIIQAGYKAALKQVKALQKYSLSKQEYAKYRQKHRKKHLAQPLIIDMVEIENHTYLANKIIRKQIRQKVGTPFDATMLREDILNLYNSMVFDGVTYKIVQKDGRNILHITTTPSWNNKGDVLFSIALSDDFKGHSSYSLKAGYLMYGVNSLGAEWRTDVEVGKRQHYATQFYQPLDASQLFYVRPFLSYEKMTYIIPTATLGNQELRSRGYGGGLAFGANITRNFRAEISFDTYTDRSIVDLLSYNQSFSARQIKLKLLYDNLDNYNFPEKGLLAQLRVKKDAKAWGSDYDYEQVSAFVQKPVSYDNNTLIFNAKFAKTNILTPINGSITVYDKFFLGGMFNLSGYQQYTLAGNNVVFANLMYRYRLKNGGFFGSLGMPLYAGATAEAGNIWNDGKSFHASKNKYSASVYAAADTPLGAFYFTYGYADADHNGLYLYLGEKF</sequence>
<dbReference type="PROSITE" id="PS51635">
    <property type="entry name" value="PNPLA"/>
    <property type="match status" value="1"/>
</dbReference>
<protein>
    <submittedName>
        <fullName evidence="7">Putative patatin-like phospholipase</fullName>
    </submittedName>
</protein>
<dbReference type="EMBL" id="FPHK01000135">
    <property type="protein sequence ID" value="SFV69716.1"/>
    <property type="molecule type" value="Genomic_DNA"/>
</dbReference>
<evidence type="ECO:0000259" key="6">
    <source>
        <dbReference type="PROSITE" id="PS51635"/>
    </source>
</evidence>
<comment type="subcellular location">
    <subcellularLocation>
        <location evidence="1">Membrane</location>
    </subcellularLocation>
</comment>
<organism evidence="7">
    <name type="scientific">hydrothermal vent metagenome</name>
    <dbReference type="NCBI Taxonomy" id="652676"/>
    <lineage>
        <taxon>unclassified sequences</taxon>
        <taxon>metagenomes</taxon>
        <taxon>ecological metagenomes</taxon>
    </lineage>
</organism>
<dbReference type="SUPFAM" id="SSF52151">
    <property type="entry name" value="FabD/lysophospholipase-like"/>
    <property type="match status" value="1"/>
</dbReference>
<dbReference type="Pfam" id="PF01103">
    <property type="entry name" value="Omp85"/>
    <property type="match status" value="1"/>
</dbReference>
<evidence type="ECO:0000256" key="2">
    <source>
        <dbReference type="ARBA" id="ARBA00022801"/>
    </source>
</evidence>
<evidence type="ECO:0000256" key="5">
    <source>
        <dbReference type="ARBA" id="ARBA00023136"/>
    </source>
</evidence>
<keyword evidence="4" id="KW-0443">Lipid metabolism</keyword>
<keyword evidence="5" id="KW-0472">Membrane</keyword>
<evidence type="ECO:0000256" key="1">
    <source>
        <dbReference type="ARBA" id="ARBA00004370"/>
    </source>
</evidence>
<dbReference type="PANTHER" id="PTHR14226:SF29">
    <property type="entry name" value="NEUROPATHY TARGET ESTERASE SWS"/>
    <property type="match status" value="1"/>
</dbReference>
<dbReference type="InterPro" id="IPR002641">
    <property type="entry name" value="PNPLA_dom"/>
</dbReference>
<dbReference type="Gene3D" id="3.10.20.310">
    <property type="entry name" value="membrane protein fhac"/>
    <property type="match status" value="1"/>
</dbReference>
<evidence type="ECO:0000313" key="7">
    <source>
        <dbReference type="EMBL" id="SFV69716.1"/>
    </source>
</evidence>
<dbReference type="GO" id="GO:0016787">
    <property type="term" value="F:hydrolase activity"/>
    <property type="evidence" value="ECO:0007669"/>
    <property type="project" value="UniProtKB-KW"/>
</dbReference>
<proteinExistence type="predicted"/>
<evidence type="ECO:0000256" key="4">
    <source>
        <dbReference type="ARBA" id="ARBA00023098"/>
    </source>
</evidence>
<evidence type="ECO:0000256" key="3">
    <source>
        <dbReference type="ARBA" id="ARBA00022963"/>
    </source>
</evidence>
<keyword evidence="2" id="KW-0378">Hydrolase</keyword>
<dbReference type="GO" id="GO:0016042">
    <property type="term" value="P:lipid catabolic process"/>
    <property type="evidence" value="ECO:0007669"/>
    <property type="project" value="UniProtKB-KW"/>
</dbReference>
<dbReference type="InterPro" id="IPR016035">
    <property type="entry name" value="Acyl_Trfase/lysoPLipase"/>
</dbReference>
<dbReference type="InterPro" id="IPR000184">
    <property type="entry name" value="Bac_surfAg_D15"/>
</dbReference>
<name>A0A1W1CV73_9ZZZZ</name>
<reference evidence="7" key="1">
    <citation type="submission" date="2016-10" db="EMBL/GenBank/DDBJ databases">
        <authorList>
            <person name="de Groot N.N."/>
        </authorList>
    </citation>
    <scope>NUCLEOTIDE SEQUENCE</scope>
</reference>